<evidence type="ECO:0000256" key="5">
    <source>
        <dbReference type="ARBA" id="ARBA00022777"/>
    </source>
</evidence>
<dbReference type="PANTHER" id="PTHR43289">
    <property type="entry name" value="MITOGEN-ACTIVATED PROTEIN KINASE KINASE KINASE 20-RELATED"/>
    <property type="match status" value="1"/>
</dbReference>
<proteinExistence type="predicted"/>
<reference evidence="10" key="1">
    <citation type="submission" date="2020-05" db="EMBL/GenBank/DDBJ databases">
        <authorList>
            <person name="Chiriac C."/>
            <person name="Salcher M."/>
            <person name="Ghai R."/>
            <person name="Kavagutti S V."/>
        </authorList>
    </citation>
    <scope>NUCLEOTIDE SEQUENCE</scope>
</reference>
<dbReference type="PROSITE" id="PS00108">
    <property type="entry name" value="PROTEIN_KINASE_ST"/>
    <property type="match status" value="1"/>
</dbReference>
<accession>A0A6J5YP69</accession>
<name>A0A6J5YP69_9ZZZZ</name>
<feature type="transmembrane region" description="Helical" evidence="7">
    <location>
        <begin position="295"/>
        <end position="315"/>
    </location>
</feature>
<dbReference type="FunFam" id="1.10.510.10:FF:000021">
    <property type="entry name" value="Serine/threonine protein kinase"/>
    <property type="match status" value="1"/>
</dbReference>
<keyword evidence="7" id="KW-0812">Transmembrane</keyword>
<evidence type="ECO:0000256" key="2">
    <source>
        <dbReference type="ARBA" id="ARBA00022679"/>
    </source>
</evidence>
<dbReference type="GO" id="GO:0004674">
    <property type="term" value="F:protein serine/threonine kinase activity"/>
    <property type="evidence" value="ECO:0007669"/>
    <property type="project" value="UniProtKB-KW"/>
</dbReference>
<protein>
    <submittedName>
        <fullName evidence="10">Unannotated protein</fullName>
    </submittedName>
</protein>
<dbReference type="Gene3D" id="3.30.200.20">
    <property type="entry name" value="Phosphorylase Kinase, domain 1"/>
    <property type="match status" value="1"/>
</dbReference>
<dbReference type="PROSITE" id="PS00107">
    <property type="entry name" value="PROTEIN_KINASE_ATP"/>
    <property type="match status" value="1"/>
</dbReference>
<dbReference type="InterPro" id="IPR005543">
    <property type="entry name" value="PASTA_dom"/>
</dbReference>
<evidence type="ECO:0000259" key="9">
    <source>
        <dbReference type="PROSITE" id="PS51178"/>
    </source>
</evidence>
<keyword evidence="1" id="KW-0723">Serine/threonine-protein kinase</keyword>
<dbReference type="SMART" id="SM00220">
    <property type="entry name" value="S_TKc"/>
    <property type="match status" value="1"/>
</dbReference>
<evidence type="ECO:0000256" key="4">
    <source>
        <dbReference type="ARBA" id="ARBA00022741"/>
    </source>
</evidence>
<evidence type="ECO:0000313" key="10">
    <source>
        <dbReference type="EMBL" id="CAB4332071.1"/>
    </source>
</evidence>
<dbReference type="InterPro" id="IPR017441">
    <property type="entry name" value="Protein_kinase_ATP_BS"/>
</dbReference>
<dbReference type="Gene3D" id="1.10.510.10">
    <property type="entry name" value="Transferase(Phosphotransferase) domain 1"/>
    <property type="match status" value="1"/>
</dbReference>
<dbReference type="Gene3D" id="3.30.10.20">
    <property type="match status" value="3"/>
</dbReference>
<dbReference type="SMART" id="SM00740">
    <property type="entry name" value="PASTA"/>
    <property type="match status" value="3"/>
</dbReference>
<dbReference type="CDD" id="cd06577">
    <property type="entry name" value="PASTA_pknB"/>
    <property type="match status" value="3"/>
</dbReference>
<dbReference type="SUPFAM" id="SSF56112">
    <property type="entry name" value="Protein kinase-like (PK-like)"/>
    <property type="match status" value="1"/>
</dbReference>
<dbReference type="EMBL" id="CAESAG010000022">
    <property type="protein sequence ID" value="CAB4332071.1"/>
    <property type="molecule type" value="Genomic_DNA"/>
</dbReference>
<dbReference type="Pfam" id="PF03793">
    <property type="entry name" value="PASTA"/>
    <property type="match status" value="3"/>
</dbReference>
<keyword evidence="6" id="KW-0067">ATP-binding</keyword>
<gene>
    <name evidence="10" type="ORF">UFOPK4080_00258</name>
</gene>
<keyword evidence="3" id="KW-0677">Repeat</keyword>
<dbReference type="GO" id="GO:0005524">
    <property type="term" value="F:ATP binding"/>
    <property type="evidence" value="ECO:0007669"/>
    <property type="project" value="UniProtKB-KW"/>
</dbReference>
<dbReference type="Pfam" id="PF00069">
    <property type="entry name" value="Pkinase"/>
    <property type="match status" value="1"/>
</dbReference>
<feature type="domain" description="Protein kinase" evidence="8">
    <location>
        <begin position="10"/>
        <end position="290"/>
    </location>
</feature>
<evidence type="ECO:0000259" key="8">
    <source>
        <dbReference type="PROSITE" id="PS50011"/>
    </source>
</evidence>
<dbReference type="InterPro" id="IPR011009">
    <property type="entry name" value="Kinase-like_dom_sf"/>
</dbReference>
<keyword evidence="4" id="KW-0547">Nucleotide-binding</keyword>
<keyword evidence="2" id="KW-0808">Transferase</keyword>
<evidence type="ECO:0000256" key="3">
    <source>
        <dbReference type="ARBA" id="ARBA00022737"/>
    </source>
</evidence>
<evidence type="ECO:0000256" key="1">
    <source>
        <dbReference type="ARBA" id="ARBA00022527"/>
    </source>
</evidence>
<dbReference type="AlphaFoldDB" id="A0A6J5YP69"/>
<dbReference type="CDD" id="cd14014">
    <property type="entry name" value="STKc_PknB_like"/>
    <property type="match status" value="1"/>
</dbReference>
<sequence>MMNSLLGGRYLLGEMIGTGGMADVYIASDQRLSREVAIKILRSDLAKDPSFVARFRKEAKAAAGLNHPAIVAVYDSGEEPAPYIVMELVTGQTLREIIYTLRDKGEKLPLNRALEIAEGILTGLEFSHARQIVHRDIKPANVMITDKGDVKVMDFGIARAMDDLGATLTNTWNVLGTAQYLSPEQAVGESADSRSDIYSTGCLLFELLAGQPPFTGETPVSIALQHASSVAPRIRTLNPELPEGIEKVLAVALAKNPGDRYQSAQEMLDDISRVRAGEEVVAKLPSSPLFTRKSALIYGGAFLASLVLALTGFLLSGNSDNNLPQIPSVVGLTEEKARTLLSEYAVTVKRAHDGAIPFNRVASQLPLATTRAKLGSTVVLTVSDGPGEAIVPDNLIGMSLIDARSALTSVGLLVSQTVAAPSDQPQGTVLDVTPTVGSVTEAGSSVILTIASGEITVPNLIGIEAIQAKTLLIQAGFLIKEFYDLDSAQPVGVVIRQAPEAGTTQTIGKSVTITINKQP</sequence>
<feature type="domain" description="PASTA" evidence="9">
    <location>
        <begin position="385"/>
        <end position="452"/>
    </location>
</feature>
<dbReference type="PANTHER" id="PTHR43289:SF6">
    <property type="entry name" value="SERINE_THREONINE-PROTEIN KINASE NEKL-3"/>
    <property type="match status" value="1"/>
</dbReference>
<evidence type="ECO:0000256" key="7">
    <source>
        <dbReference type="SAM" id="Phobius"/>
    </source>
</evidence>
<dbReference type="PROSITE" id="PS51178">
    <property type="entry name" value="PASTA"/>
    <property type="match status" value="3"/>
</dbReference>
<evidence type="ECO:0000256" key="6">
    <source>
        <dbReference type="ARBA" id="ARBA00022840"/>
    </source>
</evidence>
<dbReference type="PROSITE" id="PS50011">
    <property type="entry name" value="PROTEIN_KINASE_DOM"/>
    <property type="match status" value="1"/>
</dbReference>
<feature type="domain" description="PASTA" evidence="9">
    <location>
        <begin position="320"/>
        <end position="384"/>
    </location>
</feature>
<dbReference type="InterPro" id="IPR008271">
    <property type="entry name" value="Ser/Thr_kinase_AS"/>
</dbReference>
<organism evidence="10">
    <name type="scientific">freshwater metagenome</name>
    <dbReference type="NCBI Taxonomy" id="449393"/>
    <lineage>
        <taxon>unclassified sequences</taxon>
        <taxon>metagenomes</taxon>
        <taxon>ecological metagenomes</taxon>
    </lineage>
</organism>
<feature type="domain" description="PASTA" evidence="9">
    <location>
        <begin position="453"/>
        <end position="517"/>
    </location>
</feature>
<keyword evidence="5" id="KW-0418">Kinase</keyword>
<dbReference type="InterPro" id="IPR000719">
    <property type="entry name" value="Prot_kinase_dom"/>
</dbReference>
<dbReference type="FunFam" id="3.30.200.20:FF:000035">
    <property type="entry name" value="Serine/threonine protein kinase Stk1"/>
    <property type="match status" value="1"/>
</dbReference>
<keyword evidence="7" id="KW-0472">Membrane</keyword>
<keyword evidence="7" id="KW-1133">Transmembrane helix</keyword>